<evidence type="ECO:0000259" key="2">
    <source>
        <dbReference type="Pfam" id="PF00326"/>
    </source>
</evidence>
<comment type="similarity">
    <text evidence="1">Belongs to the AB hydrolase superfamily.</text>
</comment>
<dbReference type="Pfam" id="PF00326">
    <property type="entry name" value="Peptidase_S9"/>
    <property type="match status" value="1"/>
</dbReference>
<dbReference type="Proteomes" id="UP001370100">
    <property type="component" value="Unassembled WGS sequence"/>
</dbReference>
<dbReference type="RefSeq" id="WP_337717132.1">
    <property type="nucleotide sequence ID" value="NZ_JBBEGL010000007.1"/>
</dbReference>
<dbReference type="GO" id="GO:0016787">
    <property type="term" value="F:hydrolase activity"/>
    <property type="evidence" value="ECO:0007669"/>
    <property type="project" value="UniProtKB-KW"/>
</dbReference>
<evidence type="ECO:0000313" key="3">
    <source>
        <dbReference type="EMBL" id="MEJ2889500.1"/>
    </source>
</evidence>
<evidence type="ECO:0000313" key="4">
    <source>
        <dbReference type="Proteomes" id="UP001370100"/>
    </source>
</evidence>
<protein>
    <submittedName>
        <fullName evidence="3">Alpha/beta fold hydrolase</fullName>
    </submittedName>
</protein>
<dbReference type="PANTHER" id="PTHR22946">
    <property type="entry name" value="DIENELACTONE HYDROLASE DOMAIN-CONTAINING PROTEIN-RELATED"/>
    <property type="match status" value="1"/>
</dbReference>
<keyword evidence="3" id="KW-0378">Hydrolase</keyword>
<dbReference type="InterPro" id="IPR029058">
    <property type="entry name" value="AB_hydrolase_fold"/>
</dbReference>
<dbReference type="InterPro" id="IPR001375">
    <property type="entry name" value="Peptidase_S9_cat"/>
</dbReference>
<comment type="caution">
    <text evidence="3">The sequence shown here is derived from an EMBL/GenBank/DDBJ whole genome shotgun (WGS) entry which is preliminary data.</text>
</comment>
<name>A0ABU8NBZ7_9PSEU</name>
<evidence type="ECO:0000256" key="1">
    <source>
        <dbReference type="ARBA" id="ARBA00008645"/>
    </source>
</evidence>
<sequence length="380" mass="42057">MFEVFPGNYVWNLSVNIALNTGAHISEVDEACAPVLDAARDGEDAGTELFFRSWTAVADRLTELAREDEAAGHPLSAGARYYRAAVHYLTAERLQSRHYAPRRTAYRAMLDAFGKAITLDRRGTTRVEIPYGDTSMPGLFVPAEGAGGPSPCMVFTNGLDSTKEMVHGSGIAQELARRGVSTLIVDHPGSGEALRLRGLTGRHDSEHWAGPCVDWLEARDDVDGDRVGIIGWSLGGYYAPRAAAFEERFRVCVAWGANYDWGELQKRRLAREGDRPVPHYWDHVQWVFGKDTLDEFMAFAPSMSLVGVTERITVPFLVTHGANDRQIPREYAVAQYETAVNSPRRELTWFTAREGGVEHVSADNMPAATGYIADWIHDAL</sequence>
<accession>A0ABU8NBZ7</accession>
<reference evidence="3 4" key="1">
    <citation type="submission" date="2024-03" db="EMBL/GenBank/DDBJ databases">
        <title>Actinomycetospora sp. OC33-EN06, a novel actinomycete isolated from wild orchid (Aerides multiflora).</title>
        <authorList>
            <person name="Suriyachadkun C."/>
        </authorList>
    </citation>
    <scope>NUCLEOTIDE SEQUENCE [LARGE SCALE GENOMIC DNA]</scope>
    <source>
        <strain evidence="3 4">OC33-EN06</strain>
    </source>
</reference>
<keyword evidence="4" id="KW-1185">Reference proteome</keyword>
<dbReference type="SUPFAM" id="SSF53474">
    <property type="entry name" value="alpha/beta-Hydrolases"/>
    <property type="match status" value="1"/>
</dbReference>
<gene>
    <name evidence="3" type="ORF">WCD41_23775</name>
</gene>
<dbReference type="Gene3D" id="1.20.1440.110">
    <property type="entry name" value="acylaminoacyl peptidase"/>
    <property type="match status" value="1"/>
</dbReference>
<dbReference type="InterPro" id="IPR050261">
    <property type="entry name" value="FrsA_esterase"/>
</dbReference>
<dbReference type="PANTHER" id="PTHR22946:SF12">
    <property type="entry name" value="CONIDIAL PIGMENT BIOSYNTHESIS PROTEIN AYG1 (AFU_ORTHOLOGUE AFUA_2G17550)"/>
    <property type="match status" value="1"/>
</dbReference>
<feature type="domain" description="Peptidase S9 prolyl oligopeptidase catalytic" evidence="2">
    <location>
        <begin position="172"/>
        <end position="332"/>
    </location>
</feature>
<organism evidence="3 4">
    <name type="scientific">Actinomycetospora aeridis</name>
    <dbReference type="NCBI Taxonomy" id="3129231"/>
    <lineage>
        <taxon>Bacteria</taxon>
        <taxon>Bacillati</taxon>
        <taxon>Actinomycetota</taxon>
        <taxon>Actinomycetes</taxon>
        <taxon>Pseudonocardiales</taxon>
        <taxon>Pseudonocardiaceae</taxon>
        <taxon>Actinomycetospora</taxon>
    </lineage>
</organism>
<proteinExistence type="inferred from homology"/>
<dbReference type="Gene3D" id="3.40.50.1820">
    <property type="entry name" value="alpha/beta hydrolase"/>
    <property type="match status" value="1"/>
</dbReference>
<dbReference type="EMBL" id="JBBEGL010000007">
    <property type="protein sequence ID" value="MEJ2889500.1"/>
    <property type="molecule type" value="Genomic_DNA"/>
</dbReference>